<protein>
    <submittedName>
        <fullName evidence="1">Hexitol phosphatase HxpB</fullName>
    </submittedName>
</protein>
<dbReference type="SUPFAM" id="SSF56784">
    <property type="entry name" value="HAD-like"/>
    <property type="match status" value="1"/>
</dbReference>
<dbReference type="CDD" id="cd07505">
    <property type="entry name" value="HAD_BPGM-like"/>
    <property type="match status" value="1"/>
</dbReference>
<dbReference type="Gene3D" id="1.10.150.240">
    <property type="entry name" value="Putative phosphatase, domain 2"/>
    <property type="match status" value="1"/>
</dbReference>
<evidence type="ECO:0000313" key="2">
    <source>
        <dbReference type="Proteomes" id="UP000488936"/>
    </source>
</evidence>
<dbReference type="NCBIfam" id="TIGR01509">
    <property type="entry name" value="HAD-SF-IA-v3"/>
    <property type="match status" value="1"/>
</dbReference>
<gene>
    <name evidence="1" type="primary">hxpB</name>
    <name evidence="1" type="ORF">GJV77_01260</name>
</gene>
<dbReference type="Proteomes" id="UP000488936">
    <property type="component" value="Unassembled WGS sequence"/>
</dbReference>
<accession>A0A7K1GI56</accession>
<dbReference type="Gene3D" id="3.40.50.1000">
    <property type="entry name" value="HAD superfamily/HAD-like"/>
    <property type="match status" value="1"/>
</dbReference>
<proteinExistence type="predicted"/>
<dbReference type="PANTHER" id="PTHR18901">
    <property type="entry name" value="2-DEOXYGLUCOSE-6-PHOSPHATE PHOSPHATASE 2"/>
    <property type="match status" value="1"/>
</dbReference>
<dbReference type="PRINTS" id="PR00413">
    <property type="entry name" value="HADHALOGNASE"/>
</dbReference>
<dbReference type="SFLD" id="SFLDG01135">
    <property type="entry name" value="C1.5.6:_HAD__Beta-PGM__Phospha"/>
    <property type="match status" value="1"/>
</dbReference>
<dbReference type="AlphaFoldDB" id="A0A7K1GI56"/>
<dbReference type="InterPro" id="IPR036412">
    <property type="entry name" value="HAD-like_sf"/>
</dbReference>
<dbReference type="InterPro" id="IPR006439">
    <property type="entry name" value="HAD-SF_hydro_IA"/>
</dbReference>
<comment type="caution">
    <text evidence="1">The sequence shown here is derived from an EMBL/GenBank/DDBJ whole genome shotgun (WGS) entry which is preliminary data.</text>
</comment>
<name>A0A7K1GI56_9FLAO</name>
<dbReference type="SFLD" id="SFLDG01129">
    <property type="entry name" value="C1.5:_HAD__Beta-PGM__Phosphata"/>
    <property type="match status" value="1"/>
</dbReference>
<dbReference type="OrthoDB" id="9797743at2"/>
<sequence length="228" mass="25392">MIKTMIDTVIFDMDGTLIDSEKFWQQAEREIFTSLGAVWKEEIANQTTGKTVREVSELWYSLYPWEGRTFDQVEQDVIDRVGVLMQQDGRAKEGVLETLEFLCESGIKIGLATNSPVQLIHIALEKLGISKYFETLVSAFDVPEGKPAPDVYLKAAKDLGSLPKNCIAVEDSITGSKAGSNAGMTVVAIPDNLPFDDIRFDFVDYKLHSMKEFSDRISGVLKKGILES</sequence>
<dbReference type="SFLD" id="SFLDS00003">
    <property type="entry name" value="Haloacid_Dehalogenase"/>
    <property type="match status" value="1"/>
</dbReference>
<dbReference type="EMBL" id="WMJY01000002">
    <property type="protein sequence ID" value="MTH28556.1"/>
    <property type="molecule type" value="Genomic_DNA"/>
</dbReference>
<dbReference type="PANTHER" id="PTHR18901:SF38">
    <property type="entry name" value="PSEUDOURIDINE-5'-PHOSPHATASE"/>
    <property type="match status" value="1"/>
</dbReference>
<evidence type="ECO:0000313" key="1">
    <source>
        <dbReference type="EMBL" id="MTH28556.1"/>
    </source>
</evidence>
<dbReference type="Pfam" id="PF00702">
    <property type="entry name" value="Hydrolase"/>
    <property type="match status" value="1"/>
</dbReference>
<keyword evidence="2" id="KW-1185">Reference proteome</keyword>
<reference evidence="1 2" key="1">
    <citation type="journal article" date="2006" name="Int. J. Syst. Evol. Microbiol.">
        <title>Myroides pelagicus sp. nov., isolated from seawater in Thailand.</title>
        <authorList>
            <person name="Yoon J."/>
            <person name="Maneerat S."/>
            <person name="Kawai F."/>
            <person name="Yokota A."/>
        </authorList>
    </citation>
    <scope>NUCLEOTIDE SEQUENCE [LARGE SCALE GENOMIC DNA]</scope>
    <source>
        <strain evidence="1 2">SM1T</strain>
    </source>
</reference>
<dbReference type="InterPro" id="IPR023214">
    <property type="entry name" value="HAD_sf"/>
</dbReference>
<dbReference type="NCBIfam" id="NF008087">
    <property type="entry name" value="PRK10826.1"/>
    <property type="match status" value="1"/>
</dbReference>
<dbReference type="InterPro" id="IPR023198">
    <property type="entry name" value="PGP-like_dom2"/>
</dbReference>
<organism evidence="1 2">
    <name type="scientific">Myroides pelagicus</name>
    <dbReference type="NCBI Taxonomy" id="270914"/>
    <lineage>
        <taxon>Bacteria</taxon>
        <taxon>Pseudomonadati</taxon>
        <taxon>Bacteroidota</taxon>
        <taxon>Flavobacteriia</taxon>
        <taxon>Flavobacteriales</taxon>
        <taxon>Flavobacteriaceae</taxon>
        <taxon>Myroides</taxon>
    </lineage>
</organism>